<reference evidence="2" key="1">
    <citation type="journal article" date="2021" name="PeerJ">
        <title>Extensive microbial diversity within the chicken gut microbiome revealed by metagenomics and culture.</title>
        <authorList>
            <person name="Gilroy R."/>
            <person name="Ravi A."/>
            <person name="Getino M."/>
            <person name="Pursley I."/>
            <person name="Horton D.L."/>
            <person name="Alikhan N.F."/>
            <person name="Baker D."/>
            <person name="Gharbi K."/>
            <person name="Hall N."/>
            <person name="Watson M."/>
            <person name="Adriaenssens E.M."/>
            <person name="Foster-Nyarko E."/>
            <person name="Jarju S."/>
            <person name="Secka A."/>
            <person name="Antonio M."/>
            <person name="Oren A."/>
            <person name="Chaudhuri R.R."/>
            <person name="La Ragione R."/>
            <person name="Hildebrand F."/>
            <person name="Pallen M.J."/>
        </authorList>
    </citation>
    <scope>NUCLEOTIDE SEQUENCE</scope>
    <source>
        <strain evidence="2">ChiHjej13B12-9602</strain>
    </source>
</reference>
<comment type="caution">
    <text evidence="2">The sequence shown here is derived from an EMBL/GenBank/DDBJ whole genome shotgun (WGS) entry which is preliminary data.</text>
</comment>
<evidence type="ECO:0000313" key="3">
    <source>
        <dbReference type="Proteomes" id="UP000753256"/>
    </source>
</evidence>
<dbReference type="RefSeq" id="WP_204230661.1">
    <property type="nucleotide sequence ID" value="NZ_DYUZ01000006.1"/>
</dbReference>
<evidence type="ECO:0000259" key="1">
    <source>
        <dbReference type="Pfam" id="PF01381"/>
    </source>
</evidence>
<dbReference type="SUPFAM" id="SSF47413">
    <property type="entry name" value="lambda repressor-like DNA-binding domains"/>
    <property type="match status" value="1"/>
</dbReference>
<gene>
    <name evidence="2" type="ORF">K8V70_00870</name>
</gene>
<protein>
    <submittedName>
        <fullName evidence="2">Helix-turn-helix domain-containing protein</fullName>
    </submittedName>
</protein>
<dbReference type="InterPro" id="IPR010982">
    <property type="entry name" value="Lambda_DNA-bd_dom_sf"/>
</dbReference>
<dbReference type="Proteomes" id="UP000753256">
    <property type="component" value="Unassembled WGS sequence"/>
</dbReference>
<sequence length="71" mass="7957">MAELLVKREIRKRGSFSEFARLSGLHVSSVSQIVNGRLRPYPGQVEKIVHALGWKGDPSLLFHEVKDSEVA</sequence>
<name>A0A921LRP6_9ACTN</name>
<dbReference type="Pfam" id="PF01381">
    <property type="entry name" value="HTH_3"/>
    <property type="match status" value="1"/>
</dbReference>
<dbReference type="EMBL" id="DYUZ01000006">
    <property type="protein sequence ID" value="HJG36408.1"/>
    <property type="molecule type" value="Genomic_DNA"/>
</dbReference>
<dbReference type="AlphaFoldDB" id="A0A921LRP6"/>
<dbReference type="CDD" id="cd00093">
    <property type="entry name" value="HTH_XRE"/>
    <property type="match status" value="1"/>
</dbReference>
<proteinExistence type="predicted"/>
<evidence type="ECO:0000313" key="2">
    <source>
        <dbReference type="EMBL" id="HJG36408.1"/>
    </source>
</evidence>
<reference evidence="2" key="2">
    <citation type="submission" date="2021-09" db="EMBL/GenBank/DDBJ databases">
        <authorList>
            <person name="Gilroy R."/>
        </authorList>
    </citation>
    <scope>NUCLEOTIDE SEQUENCE</scope>
    <source>
        <strain evidence="2">ChiHjej13B12-9602</strain>
    </source>
</reference>
<dbReference type="GO" id="GO:0003677">
    <property type="term" value="F:DNA binding"/>
    <property type="evidence" value="ECO:0007669"/>
    <property type="project" value="InterPro"/>
</dbReference>
<feature type="domain" description="HTH cro/C1-type" evidence="1">
    <location>
        <begin position="8"/>
        <end position="53"/>
    </location>
</feature>
<organism evidence="2 3">
    <name type="scientific">Enorma phocaeensis</name>
    <dbReference type="NCBI Taxonomy" id="1871019"/>
    <lineage>
        <taxon>Bacteria</taxon>
        <taxon>Bacillati</taxon>
        <taxon>Actinomycetota</taxon>
        <taxon>Coriobacteriia</taxon>
        <taxon>Coriobacteriales</taxon>
        <taxon>Coriobacteriaceae</taxon>
        <taxon>Enorma</taxon>
    </lineage>
</organism>
<accession>A0A921LRP6</accession>
<dbReference type="Gene3D" id="1.10.260.40">
    <property type="entry name" value="lambda repressor-like DNA-binding domains"/>
    <property type="match status" value="1"/>
</dbReference>
<dbReference type="InterPro" id="IPR001387">
    <property type="entry name" value="Cro/C1-type_HTH"/>
</dbReference>